<dbReference type="Proteomes" id="UP000323594">
    <property type="component" value="Chromosome"/>
</dbReference>
<evidence type="ECO:0000313" key="1">
    <source>
        <dbReference type="EMBL" id="QEJ99462.1"/>
    </source>
</evidence>
<protein>
    <submittedName>
        <fullName evidence="1">Uncharacterized protein</fullName>
    </submittedName>
</protein>
<evidence type="ECO:0000313" key="2">
    <source>
        <dbReference type="Proteomes" id="UP000323594"/>
    </source>
</evidence>
<dbReference type="RefSeq" id="WP_148879354.1">
    <property type="nucleotide sequence ID" value="NZ_CP042813.1"/>
</dbReference>
<reference evidence="1 2" key="1">
    <citation type="submission" date="2019-08" db="EMBL/GenBank/DDBJ databases">
        <authorList>
            <person name="Kuhnert P."/>
        </authorList>
    </citation>
    <scope>NUCLEOTIDE SEQUENCE [LARGE SCALE GENOMIC DNA]</scope>
    <source>
        <strain evidence="1 2">B36.5</strain>
    </source>
</reference>
<sequence>MNGMVTAAKDLLEQCITAVIPDATVVRNRAEESKHVMARKWPLVSLITQPGRLDDRTAHLVRYKDTTTEELKQRRVRGTRIIPILIGVWAKGENETDEAFSLIVPRIPRKWEYDDFGGRILINSEEHSDFADNVSNLYCSLLEVEFQVEVAADAELVPTFVQVSEIPDMQQP</sequence>
<accession>A0AAE6IXN0</accession>
<proteinExistence type="predicted"/>
<organism evidence="1 2">
    <name type="scientific">Treponema phagedenis</name>
    <dbReference type="NCBI Taxonomy" id="162"/>
    <lineage>
        <taxon>Bacteria</taxon>
        <taxon>Pseudomonadati</taxon>
        <taxon>Spirochaetota</taxon>
        <taxon>Spirochaetia</taxon>
        <taxon>Spirochaetales</taxon>
        <taxon>Treponemataceae</taxon>
        <taxon>Treponema</taxon>
    </lineage>
</organism>
<dbReference type="AlphaFoldDB" id="A0AAE6IXN0"/>
<dbReference type="EMBL" id="CP042817">
    <property type="protein sequence ID" value="QEJ99462.1"/>
    <property type="molecule type" value="Genomic_DNA"/>
</dbReference>
<name>A0AAE6IXN0_TREPH</name>
<gene>
    <name evidence="1" type="ORF">FUT82_16665</name>
</gene>